<dbReference type="InterPro" id="IPR019734">
    <property type="entry name" value="TPR_rpt"/>
</dbReference>
<evidence type="ECO:0000259" key="6">
    <source>
        <dbReference type="PROSITE" id="PS51755"/>
    </source>
</evidence>
<dbReference type="SUPFAM" id="SSF46894">
    <property type="entry name" value="C-terminal effector domain of the bipartite response regulators"/>
    <property type="match status" value="1"/>
</dbReference>
<keyword evidence="4" id="KW-0804">Transcription</keyword>
<reference evidence="7 8" key="1">
    <citation type="submission" date="2020-08" db="EMBL/GenBank/DDBJ databases">
        <title>Sequencing the genomes of 1000 actinobacteria strains.</title>
        <authorList>
            <person name="Klenk H.-P."/>
        </authorList>
    </citation>
    <scope>NUCLEOTIDE SEQUENCE [LARGE SCALE GENOMIC DNA]</scope>
    <source>
        <strain evidence="7 8">DSM 45886</strain>
    </source>
</reference>
<keyword evidence="8" id="KW-1185">Reference proteome</keyword>
<dbReference type="Pfam" id="PF13424">
    <property type="entry name" value="TPR_12"/>
    <property type="match status" value="2"/>
</dbReference>
<dbReference type="InterPro" id="IPR001867">
    <property type="entry name" value="OmpR/PhoB-type_DNA-bd"/>
</dbReference>
<dbReference type="Proteomes" id="UP000578819">
    <property type="component" value="Unassembled WGS sequence"/>
</dbReference>
<keyword evidence="2" id="KW-0805">Transcription regulation</keyword>
<sequence length="1002" mass="109016">MLGPLEVWAHNARTPLAGRWRALLAVLLANADRTVSVDRLLYELYGEQSPRSGGKLIQVYVSKLRRALGDADGRSLVTQPAGYRLRLDADEMDAVLFERLALQGRQALHAGLPDTAAGFLHDALAMWRGPAFADVPHSAAIQAASLRLEELRLATWEEWADAQLALGHHTEIIGELRLAVLEQPLRERLRSQLMLALARDGRRADALAEYVAGRRILIDELGVEPGSAMQALHAEILSNGLPGRQSLHVLPAHGEEPAGRPPCQLPRAVPDLVGRDAETQGVLQLLTGCTTQDGPAVVVITGQPGVGKSALAIQVAHRLRPEYHDGQFYIDLGATASGPEHLSDLLAGLLSGVGYPPAHLPEGAAQRAALWRAALADRRILLLLDNASNEQQVRLLLPGTPGSAALITSRSYLTGVEAVHRQRLTELTDATAVEMLARIIGEERVGAEPEAAVDIALLCGFLPLALRIAGARLAMHPEQTLARFATTLRPVGQRLDQLIAGDLNLREAIRLSEVDCDSRATRALHHLAMLDIADLPEWTLGPMLDLPEEASYEALDYLLERNLLSARPVGVSEPARYRLPELIAVYGRDRYEKSRTPVSAEEHRAALRRLCVNYLALIHTIKQRSSMSIEPPAGHAGPPPHLSERSVNAILADPHAWLEAERSTVVDLIERAGAAGLTEETVRLAVSLGPHFEAGGHLDDWRRSHEAALRAAQADDVPGVGAVLRQLGELHTVADRYPTAIEYFDTALAAFRGTGDRVGEAAAQSGLGYVYRLQGHYDDALRHLRLSARLAGTDERWAAVAYAKVQISAIHLEHGNHAVARRHLQGALAMADRSNFTPGIAAAQRCLGLTELAAGDLTRAEEHFRTSMEVCADIGDQLSRNHGRQWLGYVAALRGDQRLAAETLHECLAQYQGARQIFGQAITLRSLGVLDLRAGRLDQSLTHVREAMGLWEQIDSPFWTARTLDVLAQLHARRADSHRAASCAQRASRLRVRIGIPTNMGS</sequence>
<evidence type="ECO:0000313" key="8">
    <source>
        <dbReference type="Proteomes" id="UP000578819"/>
    </source>
</evidence>
<dbReference type="InterPro" id="IPR011990">
    <property type="entry name" value="TPR-like_helical_dom_sf"/>
</dbReference>
<evidence type="ECO:0000256" key="3">
    <source>
        <dbReference type="ARBA" id="ARBA00023125"/>
    </source>
</evidence>
<name>A0A7W7WP00_9ACTN</name>
<comment type="similarity">
    <text evidence="1">Belongs to the AfsR/DnrI/RedD regulatory family.</text>
</comment>
<dbReference type="InterPro" id="IPR016032">
    <property type="entry name" value="Sig_transdc_resp-reg_C-effctor"/>
</dbReference>
<dbReference type="SUPFAM" id="SSF52540">
    <property type="entry name" value="P-loop containing nucleoside triphosphate hydrolases"/>
    <property type="match status" value="1"/>
</dbReference>
<dbReference type="InterPro" id="IPR041664">
    <property type="entry name" value="AAA_16"/>
</dbReference>
<dbReference type="GO" id="GO:0006355">
    <property type="term" value="P:regulation of DNA-templated transcription"/>
    <property type="evidence" value="ECO:0007669"/>
    <property type="project" value="InterPro"/>
</dbReference>
<evidence type="ECO:0000256" key="5">
    <source>
        <dbReference type="PROSITE-ProRule" id="PRU01091"/>
    </source>
</evidence>
<comment type="caution">
    <text evidence="7">The sequence shown here is derived from an EMBL/GenBank/DDBJ whole genome shotgun (WGS) entry which is preliminary data.</text>
</comment>
<dbReference type="SMART" id="SM00382">
    <property type="entry name" value="AAA"/>
    <property type="match status" value="1"/>
</dbReference>
<evidence type="ECO:0000313" key="7">
    <source>
        <dbReference type="EMBL" id="MBB4957723.1"/>
    </source>
</evidence>
<dbReference type="GO" id="GO:0000160">
    <property type="term" value="P:phosphorelay signal transduction system"/>
    <property type="evidence" value="ECO:0007669"/>
    <property type="project" value="InterPro"/>
</dbReference>
<gene>
    <name evidence="7" type="ORF">FHR38_001456</name>
</gene>
<dbReference type="Gene3D" id="1.10.10.10">
    <property type="entry name" value="Winged helix-like DNA-binding domain superfamily/Winged helix DNA-binding domain"/>
    <property type="match status" value="1"/>
</dbReference>
<evidence type="ECO:0000256" key="2">
    <source>
        <dbReference type="ARBA" id="ARBA00023015"/>
    </source>
</evidence>
<dbReference type="PRINTS" id="PR00364">
    <property type="entry name" value="DISEASERSIST"/>
</dbReference>
<dbReference type="PANTHER" id="PTHR35807:SF1">
    <property type="entry name" value="TRANSCRIPTIONAL REGULATOR REDD"/>
    <property type="match status" value="1"/>
</dbReference>
<dbReference type="SUPFAM" id="SSF48452">
    <property type="entry name" value="TPR-like"/>
    <property type="match status" value="3"/>
</dbReference>
<dbReference type="SMART" id="SM01043">
    <property type="entry name" value="BTAD"/>
    <property type="match status" value="1"/>
</dbReference>
<dbReference type="Pfam" id="PF00486">
    <property type="entry name" value="Trans_reg_C"/>
    <property type="match status" value="1"/>
</dbReference>
<dbReference type="Gene3D" id="3.40.50.300">
    <property type="entry name" value="P-loop containing nucleotide triphosphate hydrolases"/>
    <property type="match status" value="1"/>
</dbReference>
<dbReference type="InterPro" id="IPR003593">
    <property type="entry name" value="AAA+_ATPase"/>
</dbReference>
<dbReference type="SMART" id="SM00028">
    <property type="entry name" value="TPR"/>
    <property type="match status" value="4"/>
</dbReference>
<protein>
    <submittedName>
        <fullName evidence="7">DNA-binding SARP family transcriptional activator/tetratricopeptide (TPR) repeat protein</fullName>
    </submittedName>
</protein>
<dbReference type="PROSITE" id="PS51755">
    <property type="entry name" value="OMPR_PHOB"/>
    <property type="match status" value="1"/>
</dbReference>
<dbReference type="Gene3D" id="1.25.40.10">
    <property type="entry name" value="Tetratricopeptide repeat domain"/>
    <property type="match status" value="2"/>
</dbReference>
<dbReference type="AlphaFoldDB" id="A0A7W7WP00"/>
<accession>A0A7W7WP00</accession>
<dbReference type="GO" id="GO:0003677">
    <property type="term" value="F:DNA binding"/>
    <property type="evidence" value="ECO:0007669"/>
    <property type="project" value="UniProtKB-UniRule"/>
</dbReference>
<keyword evidence="3 5" id="KW-0238">DNA-binding</keyword>
<dbReference type="InterPro" id="IPR027417">
    <property type="entry name" value="P-loop_NTPase"/>
</dbReference>
<dbReference type="PANTHER" id="PTHR35807">
    <property type="entry name" value="TRANSCRIPTIONAL REGULATOR REDD-RELATED"/>
    <property type="match status" value="1"/>
</dbReference>
<proteinExistence type="inferred from homology"/>
<dbReference type="Pfam" id="PF03704">
    <property type="entry name" value="BTAD"/>
    <property type="match status" value="1"/>
</dbReference>
<dbReference type="CDD" id="cd15831">
    <property type="entry name" value="BTAD"/>
    <property type="match status" value="1"/>
</dbReference>
<dbReference type="Pfam" id="PF13191">
    <property type="entry name" value="AAA_16"/>
    <property type="match status" value="1"/>
</dbReference>
<dbReference type="InterPro" id="IPR051677">
    <property type="entry name" value="AfsR-DnrI-RedD_regulator"/>
</dbReference>
<dbReference type="GO" id="GO:0043531">
    <property type="term" value="F:ADP binding"/>
    <property type="evidence" value="ECO:0007669"/>
    <property type="project" value="InterPro"/>
</dbReference>
<organism evidence="7 8">
    <name type="scientific">Micromonospora polyrhachis</name>
    <dbReference type="NCBI Taxonomy" id="1282883"/>
    <lineage>
        <taxon>Bacteria</taxon>
        <taxon>Bacillati</taxon>
        <taxon>Actinomycetota</taxon>
        <taxon>Actinomycetes</taxon>
        <taxon>Micromonosporales</taxon>
        <taxon>Micromonosporaceae</taxon>
        <taxon>Micromonospora</taxon>
    </lineage>
</organism>
<evidence type="ECO:0000256" key="1">
    <source>
        <dbReference type="ARBA" id="ARBA00005820"/>
    </source>
</evidence>
<feature type="domain" description="OmpR/PhoB-type" evidence="6">
    <location>
        <begin position="1"/>
        <end position="87"/>
    </location>
</feature>
<dbReference type="SMART" id="SM00862">
    <property type="entry name" value="Trans_reg_C"/>
    <property type="match status" value="1"/>
</dbReference>
<dbReference type="RefSeq" id="WP_184533917.1">
    <property type="nucleotide sequence ID" value="NZ_JACHJW010000001.1"/>
</dbReference>
<dbReference type="EMBL" id="JACHJW010000001">
    <property type="protein sequence ID" value="MBB4957723.1"/>
    <property type="molecule type" value="Genomic_DNA"/>
</dbReference>
<dbReference type="InterPro" id="IPR036388">
    <property type="entry name" value="WH-like_DNA-bd_sf"/>
</dbReference>
<feature type="DNA-binding region" description="OmpR/PhoB-type" evidence="5">
    <location>
        <begin position="1"/>
        <end position="87"/>
    </location>
</feature>
<dbReference type="InterPro" id="IPR005158">
    <property type="entry name" value="BTAD"/>
</dbReference>
<evidence type="ECO:0000256" key="4">
    <source>
        <dbReference type="ARBA" id="ARBA00023163"/>
    </source>
</evidence>